<gene>
    <name evidence="1" type="ORF">BV25DRAFT_1843458</name>
</gene>
<dbReference type="Proteomes" id="UP000814140">
    <property type="component" value="Unassembled WGS sequence"/>
</dbReference>
<protein>
    <submittedName>
        <fullName evidence="1">Uncharacterized protein</fullName>
    </submittedName>
</protein>
<accession>A0ACB8SES1</accession>
<comment type="caution">
    <text evidence="1">The sequence shown here is derived from an EMBL/GenBank/DDBJ whole genome shotgun (WGS) entry which is preliminary data.</text>
</comment>
<reference evidence="1" key="1">
    <citation type="submission" date="2021-03" db="EMBL/GenBank/DDBJ databases">
        <authorList>
            <consortium name="DOE Joint Genome Institute"/>
            <person name="Ahrendt S."/>
            <person name="Looney B.P."/>
            <person name="Miyauchi S."/>
            <person name="Morin E."/>
            <person name="Drula E."/>
            <person name="Courty P.E."/>
            <person name="Chicoki N."/>
            <person name="Fauchery L."/>
            <person name="Kohler A."/>
            <person name="Kuo A."/>
            <person name="Labutti K."/>
            <person name="Pangilinan J."/>
            <person name="Lipzen A."/>
            <person name="Riley R."/>
            <person name="Andreopoulos W."/>
            <person name="He G."/>
            <person name="Johnson J."/>
            <person name="Barry K.W."/>
            <person name="Grigoriev I.V."/>
            <person name="Nagy L."/>
            <person name="Hibbett D."/>
            <person name="Henrissat B."/>
            <person name="Matheny P.B."/>
            <person name="Labbe J."/>
            <person name="Martin F."/>
        </authorList>
    </citation>
    <scope>NUCLEOTIDE SEQUENCE</scope>
    <source>
        <strain evidence="1">HHB10654</strain>
    </source>
</reference>
<proteinExistence type="predicted"/>
<keyword evidence="2" id="KW-1185">Reference proteome</keyword>
<reference evidence="1" key="2">
    <citation type="journal article" date="2022" name="New Phytol.">
        <title>Evolutionary transition to the ectomycorrhizal habit in the genomes of a hyperdiverse lineage of mushroom-forming fungi.</title>
        <authorList>
            <person name="Looney B."/>
            <person name="Miyauchi S."/>
            <person name="Morin E."/>
            <person name="Drula E."/>
            <person name="Courty P.E."/>
            <person name="Kohler A."/>
            <person name="Kuo A."/>
            <person name="LaButti K."/>
            <person name="Pangilinan J."/>
            <person name="Lipzen A."/>
            <person name="Riley R."/>
            <person name="Andreopoulos W."/>
            <person name="He G."/>
            <person name="Johnson J."/>
            <person name="Nolan M."/>
            <person name="Tritt A."/>
            <person name="Barry K.W."/>
            <person name="Grigoriev I.V."/>
            <person name="Nagy L.G."/>
            <person name="Hibbett D."/>
            <person name="Henrissat B."/>
            <person name="Matheny P.B."/>
            <person name="Labbe J."/>
            <person name="Martin F.M."/>
        </authorList>
    </citation>
    <scope>NUCLEOTIDE SEQUENCE</scope>
    <source>
        <strain evidence="1">HHB10654</strain>
    </source>
</reference>
<evidence type="ECO:0000313" key="1">
    <source>
        <dbReference type="EMBL" id="KAI0054723.1"/>
    </source>
</evidence>
<name>A0ACB8SES1_9AGAM</name>
<organism evidence="1 2">
    <name type="scientific">Artomyces pyxidatus</name>
    <dbReference type="NCBI Taxonomy" id="48021"/>
    <lineage>
        <taxon>Eukaryota</taxon>
        <taxon>Fungi</taxon>
        <taxon>Dikarya</taxon>
        <taxon>Basidiomycota</taxon>
        <taxon>Agaricomycotina</taxon>
        <taxon>Agaricomycetes</taxon>
        <taxon>Russulales</taxon>
        <taxon>Auriscalpiaceae</taxon>
        <taxon>Artomyces</taxon>
    </lineage>
</organism>
<dbReference type="EMBL" id="MU277357">
    <property type="protein sequence ID" value="KAI0054723.1"/>
    <property type="molecule type" value="Genomic_DNA"/>
</dbReference>
<sequence length="221" mass="24110">MPTPAPSMPSRNTESGLGSSSRSRTLANARARESDSDGRSRAPKRPAWVVYIGLQPGVYFTEREKNQAVEGVADRWWELFDDADEAERVFREAEVLGDLRAVEPPEVDSSGASERARTAASAPILPLSSAAASNGESVDQSQAPPAFAADEGPSQPNGGNRNRNVAWVVFRGKKPGIYRTWDEAQMQLRGVSNHAHNAYRSWAVAMADYEDARRAGRLRAL</sequence>
<evidence type="ECO:0000313" key="2">
    <source>
        <dbReference type="Proteomes" id="UP000814140"/>
    </source>
</evidence>